<evidence type="ECO:0000256" key="1">
    <source>
        <dbReference type="SAM" id="Phobius"/>
    </source>
</evidence>
<evidence type="ECO:0000313" key="2">
    <source>
        <dbReference type="EMBL" id="KFN87882.1"/>
    </source>
</evidence>
<comment type="caution">
    <text evidence="2">The sequence shown here is derived from an EMBL/GenBank/DDBJ whole genome shotgun (WGS) entry which is preliminary data.</text>
</comment>
<keyword evidence="1" id="KW-0472">Membrane</keyword>
<dbReference type="Proteomes" id="UP000029382">
    <property type="component" value="Unassembled WGS sequence"/>
</dbReference>
<evidence type="ECO:0000313" key="3">
    <source>
        <dbReference type="Proteomes" id="UP000029382"/>
    </source>
</evidence>
<protein>
    <submittedName>
        <fullName evidence="2">Glycosyltransferase</fullName>
    </submittedName>
</protein>
<sequence>MSLVYLVIYLVAIIYNIEHHQKLFVYLWSALFLGNLAYIIYSLVKSFHKANE</sequence>
<dbReference type="GO" id="GO:0016740">
    <property type="term" value="F:transferase activity"/>
    <property type="evidence" value="ECO:0007669"/>
    <property type="project" value="UniProtKB-KW"/>
</dbReference>
<keyword evidence="1" id="KW-1133">Transmembrane helix</keyword>
<proteinExistence type="predicted"/>
<gene>
    <name evidence="2" type="ORF">H702_05770</name>
</gene>
<reference evidence="2 3" key="1">
    <citation type="journal article" date="2014" name="Genome Announc.">
        <title>Draft Genome Sequences of Streptococcus bovis Strains ATCC 33317 and JB1.</title>
        <authorList>
            <person name="Benahmed F.H."/>
            <person name="Gopinath G.R."/>
            <person name="Harbottle H."/>
            <person name="Cotta M.A."/>
            <person name="Luo Y."/>
            <person name="Henderson C."/>
            <person name="Teri P."/>
            <person name="Soppet D."/>
            <person name="Rasmussen M."/>
            <person name="Whitehead T.R."/>
            <person name="Davidson M."/>
        </authorList>
    </citation>
    <scope>NUCLEOTIDE SEQUENCE [LARGE SCALE GENOMIC DNA]</scope>
    <source>
        <strain evidence="2 3">JB1</strain>
    </source>
</reference>
<dbReference type="AlphaFoldDB" id="A0A091BVW8"/>
<feature type="transmembrane region" description="Helical" evidence="1">
    <location>
        <begin position="25"/>
        <end position="44"/>
    </location>
</feature>
<accession>A0A091BVW8</accession>
<keyword evidence="2" id="KW-0808">Transferase</keyword>
<keyword evidence="1" id="KW-0812">Transmembrane</keyword>
<name>A0A091BVW8_STREI</name>
<organism evidence="2 3">
    <name type="scientific">Streptococcus equinus JB1</name>
    <dbReference type="NCBI Taxonomy" id="1294274"/>
    <lineage>
        <taxon>Bacteria</taxon>
        <taxon>Bacillati</taxon>
        <taxon>Bacillota</taxon>
        <taxon>Bacilli</taxon>
        <taxon>Lactobacillales</taxon>
        <taxon>Streptococcaceae</taxon>
        <taxon>Streptococcus</taxon>
    </lineage>
</organism>
<dbReference type="EMBL" id="AUZH01000019">
    <property type="protein sequence ID" value="KFN87882.1"/>
    <property type="molecule type" value="Genomic_DNA"/>
</dbReference>